<evidence type="ECO:0000313" key="2">
    <source>
        <dbReference type="Proteomes" id="UP001139344"/>
    </source>
</evidence>
<sequence length="521" mass="55180">MKNYFKYMAILALGIVSCEPELENSIEDADFYSSGEADFSNYVALGNSLTAGYADGALYISGQENSYPNILAEKFAITQETNGFTQPLVNDNIGGLLVGGSQIAKPRYVLSVGANGPVPGRLDATPTTEVTNKLEGPFNNMGVPGAKSYHLKAEGYGSIAGLQTDPPSSNAYFARFSTSESTTVLADAMAQNPTFFTLWIGNNDVLGYATSGGTGTFQTNNTDVRSYGPNDITDPNAFAFFYSQIVEELAANAEGVLLNIPDITTVPYFTTIPNNALALDAATAANLTGFFQAVAGVMTQVLMQNPNVTPEQAQAIASQYAIQFNEGANRFLIDVPVTPTNPLGFRQMTEEELLLLPIDQSALAQGYGSVVLTQEVGEVLAILQAGGQPSQQQVQTLFGAVSGINDEDALDVEEIQNIRTATTAYNQAIESIATNFELGFVDANALVAKLDSEGIAYDGGVLTSAFVQGGAYSLDGIHQTPRGAAVIANAIIDEINERYGAEVPKANLGDYGTVTLEQNVQ</sequence>
<name>A0A9X1UXT4_9FLAO</name>
<reference evidence="1" key="1">
    <citation type="submission" date="2021-12" db="EMBL/GenBank/DDBJ databases">
        <title>Description of Gramella crocea sp. nov., a new bacterium isolated from activated sludge.</title>
        <authorList>
            <person name="Zhang X."/>
        </authorList>
    </citation>
    <scope>NUCLEOTIDE SEQUENCE</scope>
    <source>
        <strain evidence="1">YB25</strain>
    </source>
</reference>
<dbReference type="AlphaFoldDB" id="A0A9X1UXT4"/>
<comment type="caution">
    <text evidence="1">The sequence shown here is derived from an EMBL/GenBank/DDBJ whole genome shotgun (WGS) entry which is preliminary data.</text>
</comment>
<dbReference type="GO" id="GO:0016788">
    <property type="term" value="F:hydrolase activity, acting on ester bonds"/>
    <property type="evidence" value="ECO:0007669"/>
    <property type="project" value="UniProtKB-ARBA"/>
</dbReference>
<proteinExistence type="predicted"/>
<gene>
    <name evidence="1" type="ORF">LU635_07670</name>
</gene>
<dbReference type="SUPFAM" id="SSF52266">
    <property type="entry name" value="SGNH hydrolase"/>
    <property type="match status" value="2"/>
</dbReference>
<accession>A0A9X1UXT4</accession>
<dbReference type="Gene3D" id="3.40.50.1110">
    <property type="entry name" value="SGNH hydrolase"/>
    <property type="match status" value="2"/>
</dbReference>
<dbReference type="RefSeq" id="WP_240097829.1">
    <property type="nucleotide sequence ID" value="NZ_JAJSON010000018.1"/>
</dbReference>
<dbReference type="EMBL" id="JAJSON010000018">
    <property type="protein sequence ID" value="MCG9971509.1"/>
    <property type="molecule type" value="Genomic_DNA"/>
</dbReference>
<keyword evidence="2" id="KW-1185">Reference proteome</keyword>
<evidence type="ECO:0000313" key="1">
    <source>
        <dbReference type="EMBL" id="MCG9971509.1"/>
    </source>
</evidence>
<dbReference type="Proteomes" id="UP001139344">
    <property type="component" value="Unassembled WGS sequence"/>
</dbReference>
<dbReference type="InterPro" id="IPR036514">
    <property type="entry name" value="SGNH_hydro_sf"/>
</dbReference>
<protein>
    <submittedName>
        <fullName evidence="1">G-D-S-L family lipolytic protein</fullName>
    </submittedName>
</protein>
<organism evidence="1 2">
    <name type="scientific">Christiangramia crocea</name>
    <dbReference type="NCBI Taxonomy" id="2904124"/>
    <lineage>
        <taxon>Bacteria</taxon>
        <taxon>Pseudomonadati</taxon>
        <taxon>Bacteroidota</taxon>
        <taxon>Flavobacteriia</taxon>
        <taxon>Flavobacteriales</taxon>
        <taxon>Flavobacteriaceae</taxon>
        <taxon>Christiangramia</taxon>
    </lineage>
</organism>
<dbReference type="PROSITE" id="PS51257">
    <property type="entry name" value="PROKAR_LIPOPROTEIN"/>
    <property type="match status" value="1"/>
</dbReference>